<sequence length="104" mass="11611">MPTANNPPQAKLSAKDFLAIEAIFQDSPSIQSQSKKRVSDSEGQSTVEQIFISIARSLLSLIRERHASSIHRFQVVKLGNQLKQRASNHYFGSIRLLVIVLPLI</sequence>
<evidence type="ECO:0000313" key="2">
    <source>
        <dbReference type="Proteomes" id="UP000566819"/>
    </source>
</evidence>
<protein>
    <submittedName>
        <fullName evidence="1">Uncharacterized protein</fullName>
    </submittedName>
</protein>
<reference evidence="1 2" key="1">
    <citation type="submission" date="2020-03" db="EMBL/GenBank/DDBJ databases">
        <title>Draft Genome Sequence of Cudoniella acicularis.</title>
        <authorList>
            <person name="Buettner E."/>
            <person name="Kellner H."/>
        </authorList>
    </citation>
    <scope>NUCLEOTIDE SEQUENCE [LARGE SCALE GENOMIC DNA]</scope>
    <source>
        <strain evidence="1 2">DSM 108380</strain>
    </source>
</reference>
<organism evidence="1 2">
    <name type="scientific">Cudoniella acicularis</name>
    <dbReference type="NCBI Taxonomy" id="354080"/>
    <lineage>
        <taxon>Eukaryota</taxon>
        <taxon>Fungi</taxon>
        <taxon>Dikarya</taxon>
        <taxon>Ascomycota</taxon>
        <taxon>Pezizomycotina</taxon>
        <taxon>Leotiomycetes</taxon>
        <taxon>Helotiales</taxon>
        <taxon>Tricladiaceae</taxon>
        <taxon>Cudoniella</taxon>
    </lineage>
</organism>
<dbReference type="EMBL" id="JAAMPI010000092">
    <property type="protein sequence ID" value="KAF4635924.1"/>
    <property type="molecule type" value="Genomic_DNA"/>
</dbReference>
<name>A0A8H4W9L1_9HELO</name>
<gene>
    <name evidence="1" type="ORF">G7Y89_g2170</name>
</gene>
<keyword evidence="2" id="KW-1185">Reference proteome</keyword>
<accession>A0A8H4W9L1</accession>
<evidence type="ECO:0000313" key="1">
    <source>
        <dbReference type="EMBL" id="KAF4635924.1"/>
    </source>
</evidence>
<comment type="caution">
    <text evidence="1">The sequence shown here is derived from an EMBL/GenBank/DDBJ whole genome shotgun (WGS) entry which is preliminary data.</text>
</comment>
<proteinExistence type="predicted"/>
<dbReference type="AlphaFoldDB" id="A0A8H4W9L1"/>
<dbReference type="Proteomes" id="UP000566819">
    <property type="component" value="Unassembled WGS sequence"/>
</dbReference>